<dbReference type="Proteomes" id="UP000289411">
    <property type="component" value="Unassembled WGS sequence"/>
</dbReference>
<organism evidence="1 2">
    <name type="scientific">Lichenibacterium ramalinae</name>
    <dbReference type="NCBI Taxonomy" id="2316527"/>
    <lineage>
        <taxon>Bacteria</taxon>
        <taxon>Pseudomonadati</taxon>
        <taxon>Pseudomonadota</taxon>
        <taxon>Alphaproteobacteria</taxon>
        <taxon>Hyphomicrobiales</taxon>
        <taxon>Lichenihabitantaceae</taxon>
        <taxon>Lichenibacterium</taxon>
    </lineage>
</organism>
<name>A0A4Q2RGH8_9HYPH</name>
<dbReference type="EMBL" id="QYBC01000001">
    <property type="protein sequence ID" value="RYB07579.1"/>
    <property type="molecule type" value="Genomic_DNA"/>
</dbReference>
<sequence length="243" mass="26278">MAVSQTMTAVADDDIARIVLDTGRRGRGCLPGLIAAPDLAAMRASVGSAVERSQGSHVGFTGPDAVAGSRLDALAASPDFRDLIRSIYDRGTGRPAPAEDFHQVPRCLAGSGMDRHSLRFHCDSSGTTALVPVEIPGTGRTGDLVMLPNIRRSRASYFADLVDKVLLDNAATQLALRVLLKLRLLPLVRIKPRPGDIYFFWRYRSIHTNEACDPDKVRATALFHDADPHAANRWKRSAGRAAA</sequence>
<reference evidence="1 2" key="1">
    <citation type="submission" date="2018-09" db="EMBL/GenBank/DDBJ databases">
        <authorList>
            <person name="Grouzdev D.S."/>
            <person name="Krutkina M.S."/>
        </authorList>
    </citation>
    <scope>NUCLEOTIDE SEQUENCE [LARGE SCALE GENOMIC DNA]</scope>
    <source>
        <strain evidence="1 2">RmlP001</strain>
    </source>
</reference>
<comment type="caution">
    <text evidence="1">The sequence shown here is derived from an EMBL/GenBank/DDBJ whole genome shotgun (WGS) entry which is preliminary data.</text>
</comment>
<dbReference type="AlphaFoldDB" id="A0A4Q2RGH8"/>
<protein>
    <recommendedName>
        <fullName evidence="3">TauD/TfdA-like domain-containing protein</fullName>
    </recommendedName>
</protein>
<proteinExistence type="predicted"/>
<accession>A0A4Q2RGH8</accession>
<evidence type="ECO:0008006" key="3">
    <source>
        <dbReference type="Google" id="ProtNLM"/>
    </source>
</evidence>
<gene>
    <name evidence="1" type="ORF">D3272_00090</name>
</gene>
<evidence type="ECO:0000313" key="1">
    <source>
        <dbReference type="EMBL" id="RYB07579.1"/>
    </source>
</evidence>
<evidence type="ECO:0000313" key="2">
    <source>
        <dbReference type="Proteomes" id="UP000289411"/>
    </source>
</evidence>
<keyword evidence="2" id="KW-1185">Reference proteome</keyword>
<reference evidence="1 2" key="2">
    <citation type="submission" date="2019-02" db="EMBL/GenBank/DDBJ databases">
        <title>'Lichenibacterium ramalinii' gen. nov. sp. nov., 'Lichenibacterium minor' gen. nov. sp. nov.</title>
        <authorList>
            <person name="Pankratov T."/>
        </authorList>
    </citation>
    <scope>NUCLEOTIDE SEQUENCE [LARGE SCALE GENOMIC DNA]</scope>
    <source>
        <strain evidence="1 2">RmlP001</strain>
    </source>
</reference>